<dbReference type="Proteomes" id="UP000294689">
    <property type="component" value="Unassembled WGS sequence"/>
</dbReference>
<dbReference type="PANTHER" id="PTHR30565">
    <property type="entry name" value="PROTEIN YCIF"/>
    <property type="match status" value="1"/>
</dbReference>
<gene>
    <name evidence="2" type="ORF">BXY82_2498</name>
</gene>
<evidence type="ECO:0000313" key="2">
    <source>
        <dbReference type="EMBL" id="TDU40449.1"/>
    </source>
</evidence>
<name>A0A4R7Q1F7_9FLAO</name>
<comment type="caution">
    <text evidence="2">The sequence shown here is derived from an EMBL/GenBank/DDBJ whole genome shotgun (WGS) entry which is preliminary data.</text>
</comment>
<keyword evidence="1" id="KW-0175">Coiled coil</keyword>
<dbReference type="InterPro" id="IPR047114">
    <property type="entry name" value="YciF"/>
</dbReference>
<reference evidence="2 3" key="1">
    <citation type="submission" date="2019-03" db="EMBL/GenBank/DDBJ databases">
        <title>Genomic Encyclopedia of Archaeal and Bacterial Type Strains, Phase II (KMG-II): from individual species to whole genera.</title>
        <authorList>
            <person name="Goeker M."/>
        </authorList>
    </citation>
    <scope>NUCLEOTIDE SEQUENCE [LARGE SCALE GENOMIC DNA]</scope>
    <source>
        <strain evidence="2 3">DSM 28135</strain>
    </source>
</reference>
<evidence type="ECO:0000313" key="3">
    <source>
        <dbReference type="Proteomes" id="UP000294689"/>
    </source>
</evidence>
<sequence length="163" mass="18472">MKTLDDLFEHQLQDLYSAETQLLKAIPKMAESATDAKLKKAFEDHLKETENHKKRLEEVCDDLGIDPKGEKCKGMEGLIKEAESFIKEKKDDDVNNAGLIADAQRIEHYEISGYGTAVRYAKELGHKSVATKLQKTLDEEYSADEKLDKMAEQRLNKKAKASK</sequence>
<evidence type="ECO:0000256" key="1">
    <source>
        <dbReference type="SAM" id="Coils"/>
    </source>
</evidence>
<dbReference type="InterPro" id="IPR010287">
    <property type="entry name" value="DUF892_YciF-like"/>
</dbReference>
<proteinExistence type="predicted"/>
<dbReference type="PANTHER" id="PTHR30565:SF9">
    <property type="entry name" value="PROTEIN YCIF"/>
    <property type="match status" value="1"/>
</dbReference>
<dbReference type="Gene3D" id="1.20.1260.10">
    <property type="match status" value="1"/>
</dbReference>
<protein>
    <submittedName>
        <fullName evidence="2">Ferritin-like metal-binding protein YciE</fullName>
    </submittedName>
</protein>
<dbReference type="InterPro" id="IPR009078">
    <property type="entry name" value="Ferritin-like_SF"/>
</dbReference>
<dbReference type="OrthoDB" id="9795056at2"/>
<dbReference type="CDD" id="cd07909">
    <property type="entry name" value="YciF"/>
    <property type="match status" value="1"/>
</dbReference>
<dbReference type="AlphaFoldDB" id="A0A4R7Q1F7"/>
<dbReference type="Pfam" id="PF05974">
    <property type="entry name" value="DUF892"/>
    <property type="match status" value="1"/>
</dbReference>
<dbReference type="SUPFAM" id="SSF47240">
    <property type="entry name" value="Ferritin-like"/>
    <property type="match status" value="1"/>
</dbReference>
<feature type="coiled-coil region" evidence="1">
    <location>
        <begin position="39"/>
        <end position="66"/>
    </location>
</feature>
<dbReference type="InterPro" id="IPR012347">
    <property type="entry name" value="Ferritin-like"/>
</dbReference>
<accession>A0A4R7Q1F7</accession>
<keyword evidence="3" id="KW-1185">Reference proteome</keyword>
<dbReference type="RefSeq" id="WP_133758461.1">
    <property type="nucleotide sequence ID" value="NZ_SOBW01000008.1"/>
</dbReference>
<dbReference type="EMBL" id="SOBW01000008">
    <property type="protein sequence ID" value="TDU40449.1"/>
    <property type="molecule type" value="Genomic_DNA"/>
</dbReference>
<organism evidence="2 3">
    <name type="scientific">Gelidibacter sediminis</name>
    <dbReference type="NCBI Taxonomy" id="1608710"/>
    <lineage>
        <taxon>Bacteria</taxon>
        <taxon>Pseudomonadati</taxon>
        <taxon>Bacteroidota</taxon>
        <taxon>Flavobacteriia</taxon>
        <taxon>Flavobacteriales</taxon>
        <taxon>Flavobacteriaceae</taxon>
        <taxon>Gelidibacter</taxon>
    </lineage>
</organism>